<feature type="binding site" evidence="9">
    <location>
        <position position="52"/>
    </location>
    <ligand>
        <name>Zn(2+)</name>
        <dbReference type="ChEBI" id="CHEBI:29105"/>
        <label>1</label>
    </ligand>
</feature>
<proteinExistence type="inferred from homology"/>
<dbReference type="AlphaFoldDB" id="A0A917AMV2"/>
<dbReference type="SUPFAM" id="SSF102198">
    <property type="entry name" value="Putative cyclase"/>
    <property type="match status" value="1"/>
</dbReference>
<evidence type="ECO:0000256" key="8">
    <source>
        <dbReference type="ARBA" id="ARBA00060547"/>
    </source>
</evidence>
<reference evidence="10" key="1">
    <citation type="journal article" date="2014" name="Int. J. Syst. Evol. Microbiol.">
        <title>Complete genome sequence of Corynebacterium casei LMG S-19264T (=DSM 44701T), isolated from a smear-ripened cheese.</title>
        <authorList>
            <consortium name="US DOE Joint Genome Institute (JGI-PGF)"/>
            <person name="Walter F."/>
            <person name="Albersmeier A."/>
            <person name="Kalinowski J."/>
            <person name="Ruckert C."/>
        </authorList>
    </citation>
    <scope>NUCLEOTIDE SEQUENCE</scope>
    <source>
        <strain evidence="10">CGMCC 1.12698</strain>
    </source>
</reference>
<dbReference type="PANTHER" id="PTHR31118">
    <property type="entry name" value="CYCLASE-LIKE PROTEIN 2"/>
    <property type="match status" value="1"/>
</dbReference>
<dbReference type="GO" id="GO:0004061">
    <property type="term" value="F:arylformamidase activity"/>
    <property type="evidence" value="ECO:0007669"/>
    <property type="project" value="UniProtKB-UniRule"/>
</dbReference>
<dbReference type="EMBL" id="BMFK01000001">
    <property type="protein sequence ID" value="GGE62364.1"/>
    <property type="molecule type" value="Genomic_DNA"/>
</dbReference>
<evidence type="ECO:0000256" key="4">
    <source>
        <dbReference type="ARBA" id="ARBA00022801"/>
    </source>
</evidence>
<feature type="binding site" evidence="9">
    <location>
        <position position="48"/>
    </location>
    <ligand>
        <name>Zn(2+)</name>
        <dbReference type="ChEBI" id="CHEBI:29105"/>
        <label>1</label>
    </ligand>
</feature>
<evidence type="ECO:0000256" key="5">
    <source>
        <dbReference type="ARBA" id="ARBA00022833"/>
    </source>
</evidence>
<feature type="binding site" evidence="9">
    <location>
        <position position="18"/>
    </location>
    <ligand>
        <name>substrate</name>
    </ligand>
</feature>
<evidence type="ECO:0000256" key="9">
    <source>
        <dbReference type="HAMAP-Rule" id="MF_01969"/>
    </source>
</evidence>
<gene>
    <name evidence="9 10" type="primary">kynB</name>
    <name evidence="10" type="ORF">GCM10007140_10810</name>
</gene>
<comment type="cofactor">
    <cofactor evidence="9">
        <name>Zn(2+)</name>
        <dbReference type="ChEBI" id="CHEBI:29105"/>
    </cofactor>
    <text evidence="9">Binds 2 zinc ions per subunit.</text>
</comment>
<comment type="catalytic activity">
    <reaction evidence="7 9">
        <text>N-formyl-L-kynurenine + H2O = L-kynurenine + formate + H(+)</text>
        <dbReference type="Rhea" id="RHEA:13009"/>
        <dbReference type="ChEBI" id="CHEBI:15377"/>
        <dbReference type="ChEBI" id="CHEBI:15378"/>
        <dbReference type="ChEBI" id="CHEBI:15740"/>
        <dbReference type="ChEBI" id="CHEBI:57959"/>
        <dbReference type="ChEBI" id="CHEBI:58629"/>
        <dbReference type="EC" id="3.5.1.9"/>
    </reaction>
</comment>
<keyword evidence="3 9" id="KW-0479">Metal-binding</keyword>
<sequence length="215" mass="23756">MKKWIDISQALTNDIAVWPGDTPFSYVVNWPMEQSGSVNVGKITMSTHTGTHVDAPFHFDNNGKKVLDLDINVYIGKARVIDVSMFEQVGIKELENYQLGGVSRLLLKLSPNASDSEFPRYIPYIEEAAASYLCAKGVQLIGVDVPSVDPVESKELVAHHALFAHGIHILENLVLHHVKEGEYELIALPLALQDADGSPVRAVLREIEGEKSDDR</sequence>
<dbReference type="RefSeq" id="WP_188387379.1">
    <property type="nucleotide sequence ID" value="NZ_BMFK01000001.1"/>
</dbReference>
<evidence type="ECO:0000256" key="6">
    <source>
        <dbReference type="ARBA" id="ARBA00023079"/>
    </source>
</evidence>
<dbReference type="Gene3D" id="3.50.30.50">
    <property type="entry name" value="Putative cyclase"/>
    <property type="match status" value="1"/>
</dbReference>
<evidence type="ECO:0000313" key="10">
    <source>
        <dbReference type="EMBL" id="GGE62364.1"/>
    </source>
</evidence>
<evidence type="ECO:0000256" key="1">
    <source>
        <dbReference type="ARBA" id="ARBA00002204"/>
    </source>
</evidence>
<dbReference type="HAMAP" id="MF_01969">
    <property type="entry name" value="KynB"/>
    <property type="match status" value="1"/>
</dbReference>
<dbReference type="InterPro" id="IPR017484">
    <property type="entry name" value="Kynurenine_formamidase_bac"/>
</dbReference>
<evidence type="ECO:0000256" key="3">
    <source>
        <dbReference type="ARBA" id="ARBA00022723"/>
    </source>
</evidence>
<keyword evidence="5 9" id="KW-0862">Zinc</keyword>
<feature type="active site" description="Proton donor/acceptor" evidence="9">
    <location>
        <position position="58"/>
    </location>
</feature>
<evidence type="ECO:0000256" key="2">
    <source>
        <dbReference type="ARBA" id="ARBA00011738"/>
    </source>
</evidence>
<dbReference type="EC" id="3.5.1.9" evidence="9"/>
<organism evidence="10 11">
    <name type="scientific">Priestia taiwanensis</name>
    <dbReference type="NCBI Taxonomy" id="1347902"/>
    <lineage>
        <taxon>Bacteria</taxon>
        <taxon>Bacillati</taxon>
        <taxon>Bacillota</taxon>
        <taxon>Bacilli</taxon>
        <taxon>Bacillales</taxon>
        <taxon>Bacillaceae</taxon>
        <taxon>Priestia</taxon>
    </lineage>
</organism>
<reference evidence="10" key="2">
    <citation type="submission" date="2020-09" db="EMBL/GenBank/DDBJ databases">
        <authorList>
            <person name="Sun Q."/>
            <person name="Zhou Y."/>
        </authorList>
    </citation>
    <scope>NUCLEOTIDE SEQUENCE</scope>
    <source>
        <strain evidence="10">CGMCC 1.12698</strain>
    </source>
</reference>
<feature type="binding site" evidence="9">
    <location>
        <position position="54"/>
    </location>
    <ligand>
        <name>Zn(2+)</name>
        <dbReference type="ChEBI" id="CHEBI:29105"/>
        <label>2</label>
    </ligand>
</feature>
<feature type="binding site" evidence="9">
    <location>
        <position position="171"/>
    </location>
    <ligand>
        <name>Zn(2+)</name>
        <dbReference type="ChEBI" id="CHEBI:29105"/>
        <label>1</label>
    </ligand>
</feature>
<keyword evidence="6 9" id="KW-0823">Tryptophan catabolism</keyword>
<feature type="binding site" evidence="9">
    <location>
        <position position="171"/>
    </location>
    <ligand>
        <name>Zn(2+)</name>
        <dbReference type="ChEBI" id="CHEBI:29105"/>
        <label>2</label>
    </ligand>
</feature>
<keyword evidence="11" id="KW-1185">Reference proteome</keyword>
<name>A0A917AMV2_9BACI</name>
<protein>
    <recommendedName>
        <fullName evidence="9">Kynurenine formamidase</fullName>
        <shortName evidence="9">KFA</shortName>
        <shortName evidence="9">KFase</shortName>
        <ecNumber evidence="9">3.5.1.9</ecNumber>
    </recommendedName>
    <alternativeName>
        <fullName evidence="9">Arylformamidase</fullName>
    </alternativeName>
    <alternativeName>
        <fullName evidence="9">N-formylkynurenine formamidase</fullName>
        <shortName evidence="9">FKF</shortName>
    </alternativeName>
</protein>
<dbReference type="Proteomes" id="UP000605259">
    <property type="component" value="Unassembled WGS sequence"/>
</dbReference>
<dbReference type="NCBIfam" id="TIGR03035">
    <property type="entry name" value="trp_arylform"/>
    <property type="match status" value="1"/>
</dbReference>
<comment type="subunit">
    <text evidence="2 9">Homodimer.</text>
</comment>
<comment type="similarity">
    <text evidence="9">Belongs to the Cyclase 1 superfamily. KynB family.</text>
</comment>
<feature type="binding site" evidence="9">
    <location>
        <position position="54"/>
    </location>
    <ligand>
        <name>Zn(2+)</name>
        <dbReference type="ChEBI" id="CHEBI:29105"/>
        <label>1</label>
    </ligand>
</feature>
<dbReference type="InterPro" id="IPR007325">
    <property type="entry name" value="KFase/CYL"/>
</dbReference>
<dbReference type="InterPro" id="IPR037175">
    <property type="entry name" value="KFase_sf"/>
</dbReference>
<keyword evidence="4 9" id="KW-0378">Hydrolase</keyword>
<accession>A0A917AMV2</accession>
<dbReference type="GO" id="GO:0004328">
    <property type="term" value="F:formamidase activity"/>
    <property type="evidence" value="ECO:0007669"/>
    <property type="project" value="InterPro"/>
</dbReference>
<dbReference type="PANTHER" id="PTHR31118:SF32">
    <property type="entry name" value="KYNURENINE FORMAMIDASE"/>
    <property type="match status" value="1"/>
</dbReference>
<dbReference type="GO" id="GO:0019441">
    <property type="term" value="P:L-tryptophan catabolic process to kynurenine"/>
    <property type="evidence" value="ECO:0007669"/>
    <property type="project" value="UniProtKB-UniRule"/>
</dbReference>
<evidence type="ECO:0000256" key="7">
    <source>
        <dbReference type="ARBA" id="ARBA00048496"/>
    </source>
</evidence>
<dbReference type="Pfam" id="PF04199">
    <property type="entry name" value="Cyclase"/>
    <property type="match status" value="1"/>
</dbReference>
<comment type="function">
    <text evidence="1 9">Catalyzes the hydrolysis of N-formyl-L-kynurenine to L-kynurenine, the second step in the kynurenine pathway of tryptophan degradation.</text>
</comment>
<feature type="binding site" evidence="9">
    <location>
        <position position="159"/>
    </location>
    <ligand>
        <name>Zn(2+)</name>
        <dbReference type="ChEBI" id="CHEBI:29105"/>
        <label>2</label>
    </ligand>
</feature>
<evidence type="ECO:0000313" key="11">
    <source>
        <dbReference type="Proteomes" id="UP000605259"/>
    </source>
</evidence>
<dbReference type="GO" id="GO:0008270">
    <property type="term" value="F:zinc ion binding"/>
    <property type="evidence" value="ECO:0007669"/>
    <property type="project" value="UniProtKB-UniRule"/>
</dbReference>
<dbReference type="FunFam" id="3.50.30.50:FF:000001">
    <property type="entry name" value="Kynurenine formamidase"/>
    <property type="match status" value="1"/>
</dbReference>
<comment type="pathway">
    <text evidence="8 9">Amino-acid degradation; L-tryptophan degradation via kynurenine pathway; L-kynurenine from L-tryptophan: step 2/2.</text>
</comment>
<comment type="caution">
    <text evidence="10">The sequence shown here is derived from an EMBL/GenBank/DDBJ whole genome shotgun (WGS) entry which is preliminary data.</text>
</comment>